<dbReference type="AlphaFoldDB" id="A0AA96GK51"/>
<dbReference type="Proteomes" id="UP001302494">
    <property type="component" value="Chromosome"/>
</dbReference>
<keyword evidence="3" id="KW-1185">Reference proteome</keyword>
<proteinExistence type="predicted"/>
<gene>
    <name evidence="2" type="ORF">PQG83_18590</name>
</gene>
<dbReference type="RefSeq" id="WP_312744239.1">
    <property type="nucleotide sequence ID" value="NZ_CP116968.1"/>
</dbReference>
<keyword evidence="1" id="KW-0732">Signal</keyword>
<evidence type="ECO:0000256" key="1">
    <source>
        <dbReference type="SAM" id="SignalP"/>
    </source>
</evidence>
<accession>A0AA96GK51</accession>
<evidence type="ECO:0000313" key="2">
    <source>
        <dbReference type="EMBL" id="WNM61730.1"/>
    </source>
</evidence>
<evidence type="ECO:0008006" key="4">
    <source>
        <dbReference type="Google" id="ProtNLM"/>
    </source>
</evidence>
<feature type="chain" id="PRO_5041734641" description="Lipoprotein" evidence="1">
    <location>
        <begin position="20"/>
        <end position="229"/>
    </location>
</feature>
<organism evidence="2 3">
    <name type="scientific">Candidatus Nitrospira neomarina</name>
    <dbReference type="NCBI Taxonomy" id="3020899"/>
    <lineage>
        <taxon>Bacteria</taxon>
        <taxon>Pseudomonadati</taxon>
        <taxon>Nitrospirota</taxon>
        <taxon>Nitrospiria</taxon>
        <taxon>Nitrospirales</taxon>
        <taxon>Nitrospiraceae</taxon>
        <taxon>Nitrospira</taxon>
    </lineage>
</organism>
<dbReference type="KEGG" id="nneo:PQG83_18590"/>
<sequence length="229" mass="25111">MTLSTVLFTCALVSMLAGCGAGSTPRLMDLVGKKAFESQELSHKSGEWPRVPTIGLVVHADATAQNAAPVIIPEYLETLTRRTEDFLRRRCSFQNIMTFPRLSQPVNFSQELKVQGQHFGVPYEIVVVFSSRENTGPVKIGEATMMNQMGGLVIENSAIAEVGLLRLSDFQMVYWTQGAASEVLEQLDVPIGKNRPSPMEARDMLRARAGQQALDRALEDLGAECEPAV</sequence>
<reference evidence="2 3" key="1">
    <citation type="submission" date="2023-01" db="EMBL/GenBank/DDBJ databases">
        <title>Cultivation and genomic characterization of new, ubiquitous marine nitrite-oxidizing bacteria from the Nitrospirales.</title>
        <authorList>
            <person name="Mueller A.J."/>
            <person name="Daebeler A."/>
            <person name="Herbold C.W."/>
            <person name="Kirkegaard R.H."/>
            <person name="Daims H."/>
        </authorList>
    </citation>
    <scope>NUCLEOTIDE SEQUENCE [LARGE SCALE GENOMIC DNA]</scope>
    <source>
        <strain evidence="2 3">DK</strain>
    </source>
</reference>
<protein>
    <recommendedName>
        <fullName evidence="4">Lipoprotein</fullName>
    </recommendedName>
</protein>
<name>A0AA96GK51_9BACT</name>
<evidence type="ECO:0000313" key="3">
    <source>
        <dbReference type="Proteomes" id="UP001302494"/>
    </source>
</evidence>
<feature type="signal peptide" evidence="1">
    <location>
        <begin position="1"/>
        <end position="19"/>
    </location>
</feature>
<dbReference type="EMBL" id="CP116968">
    <property type="protein sequence ID" value="WNM61730.1"/>
    <property type="molecule type" value="Genomic_DNA"/>
</dbReference>